<evidence type="ECO:0000256" key="1">
    <source>
        <dbReference type="SAM" id="Coils"/>
    </source>
</evidence>
<accession>A0A8S1V6F1</accession>
<keyword evidence="1" id="KW-0175">Coiled coil</keyword>
<keyword evidence="3" id="KW-1185">Reference proteome</keyword>
<comment type="caution">
    <text evidence="2">The sequence shown here is derived from an EMBL/GenBank/DDBJ whole genome shotgun (WGS) entry which is preliminary data.</text>
</comment>
<name>A0A8S1V6F1_9CILI</name>
<dbReference type="EMBL" id="CAJJDO010000057">
    <property type="protein sequence ID" value="CAD8172384.1"/>
    <property type="molecule type" value="Genomic_DNA"/>
</dbReference>
<proteinExistence type="predicted"/>
<protein>
    <submittedName>
        <fullName evidence="2">Uncharacterized protein</fullName>
    </submittedName>
</protein>
<gene>
    <name evidence="2" type="ORF">PPENT_87.1.T0570066</name>
</gene>
<dbReference type="AlphaFoldDB" id="A0A8S1V6F1"/>
<feature type="coiled-coil region" evidence="1">
    <location>
        <begin position="1"/>
        <end position="56"/>
    </location>
</feature>
<reference evidence="2" key="1">
    <citation type="submission" date="2021-01" db="EMBL/GenBank/DDBJ databases">
        <authorList>
            <consortium name="Genoscope - CEA"/>
            <person name="William W."/>
        </authorList>
    </citation>
    <scope>NUCLEOTIDE SEQUENCE</scope>
</reference>
<evidence type="ECO:0000313" key="3">
    <source>
        <dbReference type="Proteomes" id="UP000689195"/>
    </source>
</evidence>
<sequence length="220" mass="26316">MFQLESQIENMQNYIQQLQSQIEIKNRQVQQLTQQNNELKNKYKELKESLQKQELDIQIRNQGQNNTKQQFKDLNQQQNQLQVSQNQNSIDIYEIEQQSRKYPYGMISKKPMNVPNLEIVEQEQNKVKNAKQIKLKSCPAKIIQQYNENNTLSQINHEDDQDNRCKAICAHESLQNQIKKRWVQFRYQIQNSIYFLQLLCISIVENIRAYTFQLTKVSFA</sequence>
<dbReference type="Proteomes" id="UP000689195">
    <property type="component" value="Unassembled WGS sequence"/>
</dbReference>
<organism evidence="2 3">
    <name type="scientific">Paramecium pentaurelia</name>
    <dbReference type="NCBI Taxonomy" id="43138"/>
    <lineage>
        <taxon>Eukaryota</taxon>
        <taxon>Sar</taxon>
        <taxon>Alveolata</taxon>
        <taxon>Ciliophora</taxon>
        <taxon>Intramacronucleata</taxon>
        <taxon>Oligohymenophorea</taxon>
        <taxon>Peniculida</taxon>
        <taxon>Parameciidae</taxon>
        <taxon>Paramecium</taxon>
    </lineage>
</organism>
<evidence type="ECO:0000313" key="2">
    <source>
        <dbReference type="EMBL" id="CAD8172384.1"/>
    </source>
</evidence>